<evidence type="ECO:0000256" key="2">
    <source>
        <dbReference type="ARBA" id="ARBA00022692"/>
    </source>
</evidence>
<reference evidence="10 11" key="1">
    <citation type="submission" date="2020-11" db="EMBL/GenBank/DDBJ databases">
        <title>Genomic insight of Alicyclobacillus mali FL 18 reveals a new arsenic-resistant strain, with potential in environmental biotechnology.</title>
        <authorList>
            <person name="Fiorentino G."/>
            <person name="Gallo G."/>
            <person name="Aulitto M."/>
        </authorList>
    </citation>
    <scope>NUCLEOTIDE SEQUENCE [LARGE SCALE GENOMIC DNA]</scope>
    <source>
        <strain evidence="10 11">FL 18</strain>
    </source>
</reference>
<evidence type="ECO:0000256" key="5">
    <source>
        <dbReference type="ARBA" id="ARBA00022989"/>
    </source>
</evidence>
<dbReference type="Proteomes" id="UP000642910">
    <property type="component" value="Unassembled WGS sequence"/>
</dbReference>
<evidence type="ECO:0000256" key="1">
    <source>
        <dbReference type="ARBA" id="ARBA00004651"/>
    </source>
</evidence>
<evidence type="ECO:0000256" key="6">
    <source>
        <dbReference type="ARBA" id="ARBA00023136"/>
    </source>
</evidence>
<dbReference type="SUPFAM" id="SSF52540">
    <property type="entry name" value="P-loop containing nucleoside triphosphate hydrolases"/>
    <property type="match status" value="1"/>
</dbReference>
<dbReference type="PANTHER" id="PTHR43394">
    <property type="entry name" value="ATP-DEPENDENT PERMEASE MDL1, MITOCHONDRIAL"/>
    <property type="match status" value="1"/>
</dbReference>
<comment type="subcellular location">
    <subcellularLocation>
        <location evidence="1">Cell membrane</location>
        <topology evidence="1">Multi-pass membrane protein</topology>
    </subcellularLocation>
</comment>
<feature type="transmembrane region" description="Helical" evidence="7">
    <location>
        <begin position="171"/>
        <end position="193"/>
    </location>
</feature>
<accession>A0ABS0F6S0</accession>
<dbReference type="Pfam" id="PF00664">
    <property type="entry name" value="ABC_membrane"/>
    <property type="match status" value="1"/>
</dbReference>
<keyword evidence="4 10" id="KW-0067">ATP-binding</keyword>
<gene>
    <name evidence="10" type="ORF">IW967_14175</name>
</gene>
<feature type="domain" description="ABC transporter" evidence="8">
    <location>
        <begin position="349"/>
        <end position="583"/>
    </location>
</feature>
<evidence type="ECO:0000256" key="7">
    <source>
        <dbReference type="SAM" id="Phobius"/>
    </source>
</evidence>
<dbReference type="CDD" id="cd03254">
    <property type="entry name" value="ABCC_Glucan_exporter_like"/>
    <property type="match status" value="1"/>
</dbReference>
<feature type="transmembrane region" description="Helical" evidence="7">
    <location>
        <begin position="68"/>
        <end position="88"/>
    </location>
</feature>
<evidence type="ECO:0000313" key="11">
    <source>
        <dbReference type="Proteomes" id="UP000642910"/>
    </source>
</evidence>
<dbReference type="InterPro" id="IPR003439">
    <property type="entry name" value="ABC_transporter-like_ATP-bd"/>
</dbReference>
<dbReference type="InterPro" id="IPR036640">
    <property type="entry name" value="ABC1_TM_sf"/>
</dbReference>
<name>A0ABS0F6S0_9BACL</name>
<keyword evidence="5 7" id="KW-1133">Transmembrane helix</keyword>
<dbReference type="PROSITE" id="PS50893">
    <property type="entry name" value="ABC_TRANSPORTER_2"/>
    <property type="match status" value="1"/>
</dbReference>
<keyword evidence="2 7" id="KW-0812">Transmembrane</keyword>
<dbReference type="InterPro" id="IPR011527">
    <property type="entry name" value="ABC1_TM_dom"/>
</dbReference>
<feature type="domain" description="ABC transmembrane type-1" evidence="9">
    <location>
        <begin position="30"/>
        <end position="314"/>
    </location>
</feature>
<feature type="transmembrane region" description="Helical" evidence="7">
    <location>
        <begin position="146"/>
        <end position="165"/>
    </location>
</feature>
<evidence type="ECO:0000256" key="3">
    <source>
        <dbReference type="ARBA" id="ARBA00022741"/>
    </source>
</evidence>
<organism evidence="10 11">
    <name type="scientific">Alicyclobacillus mali</name>
    <name type="common">ex Roth et al. 2021</name>
    <dbReference type="NCBI Taxonomy" id="1123961"/>
    <lineage>
        <taxon>Bacteria</taxon>
        <taxon>Bacillati</taxon>
        <taxon>Bacillota</taxon>
        <taxon>Bacilli</taxon>
        <taxon>Bacillales</taxon>
        <taxon>Alicyclobacillaceae</taxon>
        <taxon>Alicyclobacillus</taxon>
    </lineage>
</organism>
<keyword evidence="11" id="KW-1185">Reference proteome</keyword>
<dbReference type="CDD" id="cd18544">
    <property type="entry name" value="ABC_6TM_TmrA_like"/>
    <property type="match status" value="1"/>
</dbReference>
<dbReference type="InterPro" id="IPR003593">
    <property type="entry name" value="AAA+_ATPase"/>
</dbReference>
<dbReference type="Gene3D" id="1.20.1560.10">
    <property type="entry name" value="ABC transporter type 1, transmembrane domain"/>
    <property type="match status" value="1"/>
</dbReference>
<comment type="caution">
    <text evidence="10">The sequence shown here is derived from an EMBL/GenBank/DDBJ whole genome shotgun (WGS) entry which is preliminary data.</text>
</comment>
<dbReference type="InterPro" id="IPR039421">
    <property type="entry name" value="Type_1_exporter"/>
</dbReference>
<keyword evidence="6 7" id="KW-0472">Membrane</keyword>
<dbReference type="EMBL" id="JADPKZ010000048">
    <property type="protein sequence ID" value="MBF8378994.1"/>
    <property type="molecule type" value="Genomic_DNA"/>
</dbReference>
<dbReference type="PANTHER" id="PTHR43394:SF1">
    <property type="entry name" value="ATP-BINDING CASSETTE SUB-FAMILY B MEMBER 10, MITOCHONDRIAL"/>
    <property type="match status" value="1"/>
</dbReference>
<evidence type="ECO:0000256" key="4">
    <source>
        <dbReference type="ARBA" id="ARBA00022840"/>
    </source>
</evidence>
<dbReference type="Gene3D" id="3.40.50.300">
    <property type="entry name" value="P-loop containing nucleotide triphosphate hydrolases"/>
    <property type="match status" value="1"/>
</dbReference>
<sequence length="592" mass="65856">MKGERPSSSPGVKSLARLLPFARPYAWQFVGVIALVIVFNASSVMQPYLVKIAIDQDISSHHPNPRGLLDIAALYIGVVVAGVAANYLQITLLQRAGQSVIRSIRVGLFQHIERQSMRFFDRRAVGALVANVSNDTETVNQFFTNFFLSMIRDGLSIIMILIAMFRLDVRMGLFSLVLVPIIFAVAAGFRGALRRRYQRTRTLLASMVAFLAENLAGMRITQLFRQEARQAQKFRDLAGQHRDANIREYFTSVWFNRTFEMLGNLSVAAVVYIGGAAVLGGSIPFGTLYAFIRYIQQFFQPINAMTQQWNTLQSAMVAAERIGQILEIEPDVVNPERPISLPADARGRVEFRHVTFGYDPRHPVLRDISFVAEPGWFVGIVGPTGAGKSSLMSLLLRFYDPSEGDVLVDGVPIPSLAQDALHRFVGIVQQEVHLFTGTIRDNIRMFRSDISDARVEEAALAVGADRVIAKLPDGYDTFIYGRGANLSMGERQLIAFARIVALDPRVLILDEATANLDSQTEQWVQQGLRAASQGRTTLVIAHRLATIRHADQILVLDHGRIVERGRHDELVRLGGLYARLHAESGVESRLFS</sequence>
<evidence type="ECO:0000259" key="8">
    <source>
        <dbReference type="PROSITE" id="PS50893"/>
    </source>
</evidence>
<proteinExistence type="predicted"/>
<dbReference type="PROSITE" id="PS50929">
    <property type="entry name" value="ABC_TM1F"/>
    <property type="match status" value="1"/>
</dbReference>
<dbReference type="GO" id="GO:0005524">
    <property type="term" value="F:ATP binding"/>
    <property type="evidence" value="ECO:0007669"/>
    <property type="project" value="UniProtKB-KW"/>
</dbReference>
<keyword evidence="3" id="KW-0547">Nucleotide-binding</keyword>
<dbReference type="InterPro" id="IPR027417">
    <property type="entry name" value="P-loop_NTPase"/>
</dbReference>
<dbReference type="RefSeq" id="WP_195868310.1">
    <property type="nucleotide sequence ID" value="NZ_JADPKZ010000048.1"/>
</dbReference>
<evidence type="ECO:0000259" key="9">
    <source>
        <dbReference type="PROSITE" id="PS50929"/>
    </source>
</evidence>
<dbReference type="SUPFAM" id="SSF90123">
    <property type="entry name" value="ABC transporter transmembrane region"/>
    <property type="match status" value="1"/>
</dbReference>
<feature type="transmembrane region" description="Helical" evidence="7">
    <location>
        <begin position="25"/>
        <end position="48"/>
    </location>
</feature>
<feature type="transmembrane region" description="Helical" evidence="7">
    <location>
        <begin position="265"/>
        <end position="292"/>
    </location>
</feature>
<evidence type="ECO:0000313" key="10">
    <source>
        <dbReference type="EMBL" id="MBF8378994.1"/>
    </source>
</evidence>
<protein>
    <submittedName>
        <fullName evidence="10">ABC transporter ATP-binding protein</fullName>
    </submittedName>
</protein>
<dbReference type="Pfam" id="PF00005">
    <property type="entry name" value="ABC_tran"/>
    <property type="match status" value="1"/>
</dbReference>
<dbReference type="SMART" id="SM00382">
    <property type="entry name" value="AAA"/>
    <property type="match status" value="1"/>
</dbReference>